<organism evidence="1 2">
    <name type="scientific">Flavobacterium cerinum</name>
    <dbReference type="NCBI Taxonomy" id="2502784"/>
    <lineage>
        <taxon>Bacteria</taxon>
        <taxon>Pseudomonadati</taxon>
        <taxon>Bacteroidota</taxon>
        <taxon>Flavobacteriia</taxon>
        <taxon>Flavobacteriales</taxon>
        <taxon>Flavobacteriaceae</taxon>
        <taxon>Flavobacterium</taxon>
    </lineage>
</organism>
<dbReference type="RefSeq" id="WP_128387913.1">
    <property type="nucleotide sequence ID" value="NZ_SBII01000001.1"/>
</dbReference>
<dbReference type="Proteomes" id="UP000287527">
    <property type="component" value="Unassembled WGS sequence"/>
</dbReference>
<sequence length="96" mass="10483">MKGRGILLSNSNGLQANGKSLTIGDTTNQEIHFLSVISKGELKMQPLIGAQAKKLIKARATVVRLKRDINEELIKDGFKAITIKINSPNIEVDATR</sequence>
<evidence type="ECO:0000313" key="1">
    <source>
        <dbReference type="EMBL" id="RWX03357.1"/>
    </source>
</evidence>
<protein>
    <submittedName>
        <fullName evidence="1">Uncharacterized protein</fullName>
    </submittedName>
</protein>
<proteinExistence type="predicted"/>
<reference evidence="1 2" key="1">
    <citation type="submission" date="2019-01" db="EMBL/GenBank/DDBJ databases">
        <title>Flavobacterium sp. nov.,isolated from freshwater.</title>
        <authorList>
            <person name="Zhang R."/>
            <person name="Du Z.-J."/>
        </authorList>
    </citation>
    <scope>NUCLEOTIDE SEQUENCE [LARGE SCALE GENOMIC DNA]</scope>
    <source>
        <strain evidence="1 2">1E403</strain>
    </source>
</reference>
<dbReference type="EMBL" id="SBII01000001">
    <property type="protein sequence ID" value="RWX03357.1"/>
    <property type="molecule type" value="Genomic_DNA"/>
</dbReference>
<name>A0A444HED5_9FLAO</name>
<keyword evidence="2" id="KW-1185">Reference proteome</keyword>
<comment type="caution">
    <text evidence="1">The sequence shown here is derived from an EMBL/GenBank/DDBJ whole genome shotgun (WGS) entry which is preliminary data.</text>
</comment>
<gene>
    <name evidence="1" type="ORF">EPI11_00060</name>
</gene>
<accession>A0A444HED5</accession>
<evidence type="ECO:0000313" key="2">
    <source>
        <dbReference type="Proteomes" id="UP000287527"/>
    </source>
</evidence>
<dbReference type="AlphaFoldDB" id="A0A444HED5"/>